<gene>
    <name evidence="11" type="primary">atpB</name>
    <name evidence="12" type="ORF">KYD98_02220</name>
</gene>
<comment type="subcellular location">
    <subcellularLocation>
        <location evidence="11">Cell membrane</location>
        <topology evidence="11">Multi-pass membrane protein</topology>
    </subcellularLocation>
    <subcellularLocation>
        <location evidence="1">Membrane</location>
        <topology evidence="1">Multi-pass membrane protein</topology>
    </subcellularLocation>
</comment>
<evidence type="ECO:0000256" key="7">
    <source>
        <dbReference type="ARBA" id="ARBA00022989"/>
    </source>
</evidence>
<dbReference type="HAMAP" id="MF_01393">
    <property type="entry name" value="ATP_synth_a_bact"/>
    <property type="match status" value="1"/>
</dbReference>
<keyword evidence="4 11" id="KW-0138">CF(0)</keyword>
<name>A0ABS7AJT7_9CLOT</name>
<keyword evidence="6 11" id="KW-0375">Hydrogen ion transport</keyword>
<evidence type="ECO:0000256" key="5">
    <source>
        <dbReference type="ARBA" id="ARBA00022692"/>
    </source>
</evidence>
<dbReference type="Proteomes" id="UP001519921">
    <property type="component" value="Unassembled WGS sequence"/>
</dbReference>
<evidence type="ECO:0000256" key="11">
    <source>
        <dbReference type="HAMAP-Rule" id="MF_01393"/>
    </source>
</evidence>
<proteinExistence type="inferred from homology"/>
<accession>A0ABS7AJT7</accession>
<feature type="transmembrane region" description="Helical" evidence="11">
    <location>
        <begin position="198"/>
        <end position="220"/>
    </location>
</feature>
<evidence type="ECO:0000256" key="8">
    <source>
        <dbReference type="ARBA" id="ARBA00023065"/>
    </source>
</evidence>
<evidence type="ECO:0000313" key="13">
    <source>
        <dbReference type="Proteomes" id="UP001519921"/>
    </source>
</evidence>
<keyword evidence="10 11" id="KW-0066">ATP synthesis</keyword>
<comment type="similarity">
    <text evidence="2 11">Belongs to the ATPase A chain family.</text>
</comment>
<feature type="transmembrane region" description="Helical" evidence="11">
    <location>
        <begin position="77"/>
        <end position="99"/>
    </location>
</feature>
<dbReference type="PANTHER" id="PTHR42823:SF3">
    <property type="entry name" value="ATP SYNTHASE SUBUNIT A, CHLOROPLASTIC"/>
    <property type="match status" value="1"/>
</dbReference>
<feature type="transmembrane region" description="Helical" evidence="11">
    <location>
        <begin position="105"/>
        <end position="125"/>
    </location>
</feature>
<organism evidence="12 13">
    <name type="scientific">Clostridium weizhouense</name>
    <dbReference type="NCBI Taxonomy" id="2859781"/>
    <lineage>
        <taxon>Bacteria</taxon>
        <taxon>Bacillati</taxon>
        <taxon>Bacillota</taxon>
        <taxon>Clostridia</taxon>
        <taxon>Eubacteriales</taxon>
        <taxon>Clostridiaceae</taxon>
        <taxon>Clostridium</taxon>
    </lineage>
</organism>
<evidence type="ECO:0000256" key="9">
    <source>
        <dbReference type="ARBA" id="ARBA00023136"/>
    </source>
</evidence>
<keyword evidence="8 11" id="KW-0406">Ion transport</keyword>
<dbReference type="Pfam" id="PF00119">
    <property type="entry name" value="ATP-synt_A"/>
    <property type="match status" value="1"/>
</dbReference>
<keyword evidence="13" id="KW-1185">Reference proteome</keyword>
<evidence type="ECO:0000256" key="1">
    <source>
        <dbReference type="ARBA" id="ARBA00004141"/>
    </source>
</evidence>
<dbReference type="Gene3D" id="1.20.120.220">
    <property type="entry name" value="ATP synthase, F0 complex, subunit A"/>
    <property type="match status" value="1"/>
</dbReference>
<dbReference type="CDD" id="cd00310">
    <property type="entry name" value="ATP-synt_Fo_a_6"/>
    <property type="match status" value="1"/>
</dbReference>
<feature type="transmembrane region" description="Helical" evidence="11">
    <location>
        <begin position="159"/>
        <end position="178"/>
    </location>
</feature>
<protein>
    <recommendedName>
        <fullName evidence="11">ATP synthase subunit a</fullName>
    </recommendedName>
    <alternativeName>
        <fullName evidence="11">ATP synthase F0 sector subunit a</fullName>
    </alternativeName>
    <alternativeName>
        <fullName evidence="11">F-ATPase subunit 6</fullName>
    </alternativeName>
</protein>
<keyword evidence="3 11" id="KW-0813">Transport</keyword>
<evidence type="ECO:0000256" key="10">
    <source>
        <dbReference type="ARBA" id="ARBA00023310"/>
    </source>
</evidence>
<feature type="transmembrane region" description="Helical" evidence="11">
    <location>
        <begin position="23"/>
        <end position="41"/>
    </location>
</feature>
<evidence type="ECO:0000256" key="4">
    <source>
        <dbReference type="ARBA" id="ARBA00022547"/>
    </source>
</evidence>
<dbReference type="NCBIfam" id="NF004484">
    <property type="entry name" value="PRK05815.3-2"/>
    <property type="match status" value="1"/>
</dbReference>
<evidence type="ECO:0000313" key="12">
    <source>
        <dbReference type="EMBL" id="MBW6408897.1"/>
    </source>
</evidence>
<comment type="caution">
    <text evidence="12">The sequence shown here is derived from an EMBL/GenBank/DDBJ whole genome shotgun (WGS) entry which is preliminary data.</text>
</comment>
<dbReference type="EMBL" id="JAHXPT010000001">
    <property type="protein sequence ID" value="MBW6408897.1"/>
    <property type="molecule type" value="Genomic_DNA"/>
</dbReference>
<dbReference type="PROSITE" id="PS00449">
    <property type="entry name" value="ATPASE_A"/>
    <property type="match status" value="1"/>
</dbReference>
<dbReference type="PRINTS" id="PR00123">
    <property type="entry name" value="ATPASEA"/>
</dbReference>
<evidence type="ECO:0000256" key="2">
    <source>
        <dbReference type="ARBA" id="ARBA00006810"/>
    </source>
</evidence>
<dbReference type="InterPro" id="IPR000568">
    <property type="entry name" value="ATP_synth_F0_asu"/>
</dbReference>
<keyword evidence="5 11" id="KW-0812">Transmembrane</keyword>
<comment type="function">
    <text evidence="11">Key component of the proton channel; it plays a direct role in the translocation of protons across the membrane.</text>
</comment>
<keyword evidence="7 11" id="KW-1133">Transmembrane helix</keyword>
<dbReference type="InterPro" id="IPR045082">
    <property type="entry name" value="ATP_syn_F0_a_bact/chloroplast"/>
</dbReference>
<dbReference type="InterPro" id="IPR023011">
    <property type="entry name" value="ATP_synth_F0_asu_AS"/>
</dbReference>
<evidence type="ECO:0000256" key="3">
    <source>
        <dbReference type="ARBA" id="ARBA00022448"/>
    </source>
</evidence>
<dbReference type="InterPro" id="IPR035908">
    <property type="entry name" value="F0_ATP_A_sf"/>
</dbReference>
<evidence type="ECO:0000256" key="6">
    <source>
        <dbReference type="ARBA" id="ARBA00022781"/>
    </source>
</evidence>
<dbReference type="SUPFAM" id="SSF81336">
    <property type="entry name" value="F1F0 ATP synthase subunit A"/>
    <property type="match status" value="1"/>
</dbReference>
<dbReference type="PANTHER" id="PTHR42823">
    <property type="entry name" value="ATP SYNTHASE SUBUNIT A, CHLOROPLASTIC"/>
    <property type="match status" value="1"/>
</dbReference>
<reference evidence="12 13" key="1">
    <citation type="submission" date="2021-07" db="EMBL/GenBank/DDBJ databases">
        <title>Clostridium weizhouense sp. nov., an anaerobic bacterium isolated from activated sludge of Petroleum wastewater.</title>
        <authorList>
            <person name="Li Q."/>
        </authorList>
    </citation>
    <scope>NUCLEOTIDE SEQUENCE [LARGE SCALE GENOMIC DNA]</scope>
    <source>
        <strain evidence="12 13">YB-6</strain>
    </source>
</reference>
<sequence>MESSRLIYSFKIGNFPIDITPEIIVQWVIILILWIGACLLTRNLKQKPDKKQAALEKLYESIKLLVKNTMGEDYGSFVPYIGTLVVYLLLLNFTGLIGIEPPTQNLSVTLGLAITTFLAINVNAIRKNGPGKYMKGFAHPYVVMLPINIMERVMLPVSLALRLFGNMLAATILVGLVYSKLADIGMLAQIGSPIIVHGYFDLFDGTIQMLVFTMLTMINIKTTAEH</sequence>
<keyword evidence="11" id="KW-1003">Cell membrane</keyword>
<keyword evidence="9 11" id="KW-0472">Membrane</keyword>